<feature type="domain" description="Translation initiation factor 3 C-terminal" evidence="8">
    <location>
        <begin position="69"/>
        <end position="152"/>
    </location>
</feature>
<evidence type="ECO:0000256" key="5">
    <source>
        <dbReference type="NCBIfam" id="TIGR00168"/>
    </source>
</evidence>
<comment type="function">
    <text evidence="4 6">IF-3 binds to the 30S ribosomal subunit and shifts the equilibrium between 70S ribosomes and their 50S and 30S subunits in favor of the free subunits, thus enhancing the availability of 30S subunits on which protein synthesis initiation begins.</text>
</comment>
<dbReference type="Gene3D" id="3.10.20.80">
    <property type="entry name" value="Translation initiation factor 3 (IF-3), N-terminal domain"/>
    <property type="match status" value="1"/>
</dbReference>
<dbReference type="InterPro" id="IPR019814">
    <property type="entry name" value="Translation_initiation_fac_3_N"/>
</dbReference>
<feature type="region of interest" description="Disordered" evidence="7">
    <location>
        <begin position="151"/>
        <end position="195"/>
    </location>
</feature>
<dbReference type="InterPro" id="IPR036787">
    <property type="entry name" value="T_IF-3_N_sf"/>
</dbReference>
<dbReference type="GO" id="GO:0003743">
    <property type="term" value="F:translation initiation factor activity"/>
    <property type="evidence" value="ECO:0007669"/>
    <property type="project" value="UniProtKB-UniRule"/>
</dbReference>
<dbReference type="PANTHER" id="PTHR10938">
    <property type="entry name" value="TRANSLATION INITIATION FACTOR IF-3"/>
    <property type="match status" value="1"/>
</dbReference>
<sequence>MLLIDENGVKLGVIPTAEGIRLAEERQLDLVEVAPQATPPVCRILDYGKYRYQLQKKEKDARKKQKVQALKEMKMRPKIDEHDYDFKVRAIKGFLEDGHRVKVSVFFRGREMSFLNKGEEVLARVIADCDGLGKSEGNPRMEGRYMRIMLTPLPPGQGKMAPKPEKKSEAAGATEKKNNGKPKETAPVSAEKTAE</sequence>
<dbReference type="Gene3D" id="3.30.110.10">
    <property type="entry name" value="Translation initiation factor 3 (IF-3), C-terminal domain"/>
    <property type="match status" value="1"/>
</dbReference>
<evidence type="ECO:0000256" key="7">
    <source>
        <dbReference type="SAM" id="MobiDB-lite"/>
    </source>
</evidence>
<proteinExistence type="inferred from homology"/>
<evidence type="ECO:0000313" key="11">
    <source>
        <dbReference type="Proteomes" id="UP000295066"/>
    </source>
</evidence>
<evidence type="ECO:0000256" key="6">
    <source>
        <dbReference type="RuleBase" id="RU000646"/>
    </source>
</evidence>
<evidence type="ECO:0000259" key="9">
    <source>
        <dbReference type="Pfam" id="PF05198"/>
    </source>
</evidence>
<comment type="subunit">
    <text evidence="4 6">Monomer.</text>
</comment>
<dbReference type="InterPro" id="IPR019815">
    <property type="entry name" value="Translation_initiation_fac_3_C"/>
</dbReference>
<dbReference type="SUPFAM" id="SSF54364">
    <property type="entry name" value="Translation initiation factor IF3, N-terminal domain"/>
    <property type="match status" value="1"/>
</dbReference>
<dbReference type="InterPro" id="IPR001288">
    <property type="entry name" value="Translation_initiation_fac_3"/>
</dbReference>
<reference evidence="10 11" key="1">
    <citation type="submission" date="2019-03" db="EMBL/GenBank/DDBJ databases">
        <title>Genomic Encyclopedia of Type Strains, Phase IV (KMG-IV): sequencing the most valuable type-strain genomes for metagenomic binning, comparative biology and taxonomic classification.</title>
        <authorList>
            <person name="Goeker M."/>
        </authorList>
    </citation>
    <scope>NUCLEOTIDE SEQUENCE [LARGE SCALE GENOMIC DNA]</scope>
    <source>
        <strain evidence="10 11">DSM 25964</strain>
    </source>
</reference>
<dbReference type="Pfam" id="PF00707">
    <property type="entry name" value="IF3_C"/>
    <property type="match status" value="1"/>
</dbReference>
<evidence type="ECO:0000313" key="10">
    <source>
        <dbReference type="EMBL" id="TDY59978.1"/>
    </source>
</evidence>
<gene>
    <name evidence="4" type="primary">infC</name>
    <name evidence="10" type="ORF">C8D99_110113</name>
</gene>
<feature type="compositionally biased region" description="Basic and acidic residues" evidence="7">
    <location>
        <begin position="162"/>
        <end position="184"/>
    </location>
</feature>
<organism evidence="10 11">
    <name type="scientific">Aminivibrio pyruvatiphilus</name>
    <dbReference type="NCBI Taxonomy" id="1005740"/>
    <lineage>
        <taxon>Bacteria</taxon>
        <taxon>Thermotogati</taxon>
        <taxon>Synergistota</taxon>
        <taxon>Synergistia</taxon>
        <taxon>Synergistales</taxon>
        <taxon>Aminobacteriaceae</taxon>
        <taxon>Aminivibrio</taxon>
    </lineage>
</organism>
<name>A0A4R8M5B2_9BACT</name>
<dbReference type="Proteomes" id="UP000295066">
    <property type="component" value="Unassembled WGS sequence"/>
</dbReference>
<dbReference type="FunFam" id="3.30.110.10:FF:000001">
    <property type="entry name" value="Translation initiation factor IF-3"/>
    <property type="match status" value="1"/>
</dbReference>
<dbReference type="HAMAP" id="MF_00080">
    <property type="entry name" value="IF_3"/>
    <property type="match status" value="1"/>
</dbReference>
<keyword evidence="11" id="KW-1185">Reference proteome</keyword>
<comment type="subcellular location">
    <subcellularLocation>
        <location evidence="4 6">Cytoplasm</location>
    </subcellularLocation>
</comment>
<dbReference type="SUPFAM" id="SSF55200">
    <property type="entry name" value="Translation initiation factor IF3, C-terminal domain"/>
    <property type="match status" value="1"/>
</dbReference>
<dbReference type="InterPro" id="IPR036788">
    <property type="entry name" value="T_IF-3_C_sf"/>
</dbReference>
<keyword evidence="3 4" id="KW-0648">Protein biosynthesis</keyword>
<comment type="similarity">
    <text evidence="1 4 6">Belongs to the IF-3 family.</text>
</comment>
<accession>A0A4R8M5B2</accession>
<evidence type="ECO:0000256" key="3">
    <source>
        <dbReference type="ARBA" id="ARBA00022917"/>
    </source>
</evidence>
<dbReference type="InterPro" id="IPR019813">
    <property type="entry name" value="Translation_initiation_fac3_CS"/>
</dbReference>
<dbReference type="GO" id="GO:0005737">
    <property type="term" value="C:cytoplasm"/>
    <property type="evidence" value="ECO:0007669"/>
    <property type="project" value="UniProtKB-SubCell"/>
</dbReference>
<evidence type="ECO:0000256" key="4">
    <source>
        <dbReference type="HAMAP-Rule" id="MF_00080"/>
    </source>
</evidence>
<feature type="domain" description="Translation initiation factor 3 N-terminal" evidence="9">
    <location>
        <begin position="3"/>
        <end position="61"/>
    </location>
</feature>
<evidence type="ECO:0000259" key="8">
    <source>
        <dbReference type="Pfam" id="PF00707"/>
    </source>
</evidence>
<dbReference type="EMBL" id="SORI01000010">
    <property type="protein sequence ID" value="TDY59978.1"/>
    <property type="molecule type" value="Genomic_DNA"/>
</dbReference>
<dbReference type="Pfam" id="PF05198">
    <property type="entry name" value="IF3_N"/>
    <property type="match status" value="1"/>
</dbReference>
<dbReference type="PANTHER" id="PTHR10938:SF0">
    <property type="entry name" value="TRANSLATION INITIATION FACTOR IF-3, MITOCHONDRIAL"/>
    <property type="match status" value="1"/>
</dbReference>
<evidence type="ECO:0000256" key="1">
    <source>
        <dbReference type="ARBA" id="ARBA00005439"/>
    </source>
</evidence>
<dbReference type="GO" id="GO:0043022">
    <property type="term" value="F:ribosome binding"/>
    <property type="evidence" value="ECO:0007669"/>
    <property type="project" value="TreeGrafter"/>
</dbReference>
<comment type="caution">
    <text evidence="10">The sequence shown here is derived from an EMBL/GenBank/DDBJ whole genome shotgun (WGS) entry which is preliminary data.</text>
</comment>
<keyword evidence="4" id="KW-0963">Cytoplasm</keyword>
<protein>
    <recommendedName>
        <fullName evidence="4 5">Translation initiation factor IF-3</fullName>
    </recommendedName>
</protein>
<keyword evidence="2 4" id="KW-0396">Initiation factor</keyword>
<dbReference type="GO" id="GO:0032790">
    <property type="term" value="P:ribosome disassembly"/>
    <property type="evidence" value="ECO:0007669"/>
    <property type="project" value="TreeGrafter"/>
</dbReference>
<dbReference type="AlphaFoldDB" id="A0A4R8M5B2"/>
<dbReference type="NCBIfam" id="TIGR00168">
    <property type="entry name" value="infC"/>
    <property type="match status" value="1"/>
</dbReference>
<dbReference type="PROSITE" id="PS00938">
    <property type="entry name" value="IF3"/>
    <property type="match status" value="1"/>
</dbReference>
<evidence type="ECO:0000256" key="2">
    <source>
        <dbReference type="ARBA" id="ARBA00022540"/>
    </source>
</evidence>